<keyword evidence="3" id="KW-1185">Reference proteome</keyword>
<dbReference type="PANTHER" id="PTHR47620">
    <property type="entry name" value="CHROMOSOME 2 OPEN READING FRAME 66"/>
    <property type="match status" value="1"/>
</dbReference>
<dbReference type="Pfam" id="PF15846">
    <property type="entry name" value="DUF4720"/>
    <property type="match status" value="1"/>
</dbReference>
<dbReference type="Proteomes" id="UP001221898">
    <property type="component" value="Unassembled WGS sequence"/>
</dbReference>
<feature type="signal peptide" evidence="1">
    <location>
        <begin position="1"/>
        <end position="22"/>
    </location>
</feature>
<sequence length="95" mass="10976">MLRQSLWATAAVMTLFITCVTSNPLHGKEEWKSLSNPQSRALFFRILQSYFDSRGVNLMNEGRENKVRSGMDSRTVNSYLDEHQHRMQSNSSHDV</sequence>
<dbReference type="EMBL" id="JAINUG010000008">
    <property type="protein sequence ID" value="KAJ8415885.1"/>
    <property type="molecule type" value="Genomic_DNA"/>
</dbReference>
<protein>
    <submittedName>
        <fullName evidence="2">Uncharacterized protein</fullName>
    </submittedName>
</protein>
<dbReference type="AlphaFoldDB" id="A0AAD7T7W6"/>
<dbReference type="PANTHER" id="PTHR47620:SF1">
    <property type="entry name" value="GENE, 34066-RELATED"/>
    <property type="match status" value="1"/>
</dbReference>
<keyword evidence="1" id="KW-0732">Signal</keyword>
<evidence type="ECO:0000313" key="3">
    <source>
        <dbReference type="Proteomes" id="UP001221898"/>
    </source>
</evidence>
<accession>A0AAD7T7W6</accession>
<dbReference type="InterPro" id="IPR031699">
    <property type="entry name" value="DUF4720"/>
</dbReference>
<reference evidence="2" key="1">
    <citation type="journal article" date="2023" name="Science">
        <title>Genome structures resolve the early diversification of teleost fishes.</title>
        <authorList>
            <person name="Parey E."/>
            <person name="Louis A."/>
            <person name="Montfort J."/>
            <person name="Bouchez O."/>
            <person name="Roques C."/>
            <person name="Iampietro C."/>
            <person name="Lluch J."/>
            <person name="Castinel A."/>
            <person name="Donnadieu C."/>
            <person name="Desvignes T."/>
            <person name="Floi Bucao C."/>
            <person name="Jouanno E."/>
            <person name="Wen M."/>
            <person name="Mejri S."/>
            <person name="Dirks R."/>
            <person name="Jansen H."/>
            <person name="Henkel C."/>
            <person name="Chen W.J."/>
            <person name="Zahm M."/>
            <person name="Cabau C."/>
            <person name="Klopp C."/>
            <person name="Thompson A.W."/>
            <person name="Robinson-Rechavi M."/>
            <person name="Braasch I."/>
            <person name="Lecointre G."/>
            <person name="Bobe J."/>
            <person name="Postlethwait J.H."/>
            <person name="Berthelot C."/>
            <person name="Roest Crollius H."/>
            <person name="Guiguen Y."/>
        </authorList>
    </citation>
    <scope>NUCLEOTIDE SEQUENCE</scope>
    <source>
        <strain evidence="2">NC1722</strain>
    </source>
</reference>
<evidence type="ECO:0000313" key="2">
    <source>
        <dbReference type="EMBL" id="KAJ8415885.1"/>
    </source>
</evidence>
<gene>
    <name evidence="2" type="ORF">AAFF_G00404420</name>
</gene>
<proteinExistence type="predicted"/>
<name>A0AAD7T7W6_9TELE</name>
<comment type="caution">
    <text evidence="2">The sequence shown here is derived from an EMBL/GenBank/DDBJ whole genome shotgun (WGS) entry which is preliminary data.</text>
</comment>
<organism evidence="2 3">
    <name type="scientific">Aldrovandia affinis</name>
    <dbReference type="NCBI Taxonomy" id="143900"/>
    <lineage>
        <taxon>Eukaryota</taxon>
        <taxon>Metazoa</taxon>
        <taxon>Chordata</taxon>
        <taxon>Craniata</taxon>
        <taxon>Vertebrata</taxon>
        <taxon>Euteleostomi</taxon>
        <taxon>Actinopterygii</taxon>
        <taxon>Neopterygii</taxon>
        <taxon>Teleostei</taxon>
        <taxon>Notacanthiformes</taxon>
        <taxon>Halosauridae</taxon>
        <taxon>Aldrovandia</taxon>
    </lineage>
</organism>
<evidence type="ECO:0000256" key="1">
    <source>
        <dbReference type="SAM" id="SignalP"/>
    </source>
</evidence>
<feature type="chain" id="PRO_5042106477" evidence="1">
    <location>
        <begin position="23"/>
        <end position="95"/>
    </location>
</feature>